<feature type="transmembrane region" description="Helical" evidence="1">
    <location>
        <begin position="46"/>
        <end position="67"/>
    </location>
</feature>
<keyword evidence="4" id="KW-1185">Reference proteome</keyword>
<keyword evidence="1" id="KW-1133">Transmembrane helix</keyword>
<protein>
    <recommendedName>
        <fullName evidence="2">Calcineurin-like phosphoesterase domain-containing protein</fullName>
    </recommendedName>
</protein>
<comment type="caution">
    <text evidence="3">The sequence shown here is derived from an EMBL/GenBank/DDBJ whole genome shotgun (WGS) entry which is preliminary data.</text>
</comment>
<evidence type="ECO:0000313" key="4">
    <source>
        <dbReference type="Proteomes" id="UP000605846"/>
    </source>
</evidence>
<dbReference type="Proteomes" id="UP000605846">
    <property type="component" value="Unassembled WGS sequence"/>
</dbReference>
<keyword evidence="1" id="KW-0472">Membrane</keyword>
<organism evidence="3 4">
    <name type="scientific">Apophysomyces ossiformis</name>
    <dbReference type="NCBI Taxonomy" id="679940"/>
    <lineage>
        <taxon>Eukaryota</taxon>
        <taxon>Fungi</taxon>
        <taxon>Fungi incertae sedis</taxon>
        <taxon>Mucoromycota</taxon>
        <taxon>Mucoromycotina</taxon>
        <taxon>Mucoromycetes</taxon>
        <taxon>Mucorales</taxon>
        <taxon>Mucorineae</taxon>
        <taxon>Mucoraceae</taxon>
        <taxon>Apophysomyces</taxon>
    </lineage>
</organism>
<evidence type="ECO:0000313" key="3">
    <source>
        <dbReference type="EMBL" id="KAF7730857.1"/>
    </source>
</evidence>
<evidence type="ECO:0000259" key="2">
    <source>
        <dbReference type="Pfam" id="PF00149"/>
    </source>
</evidence>
<keyword evidence="1" id="KW-0812">Transmembrane</keyword>
<dbReference type="PANTHER" id="PTHR42850:SF4">
    <property type="entry name" value="ZINC-DEPENDENT ENDOPOLYPHOSPHATASE"/>
    <property type="match status" value="1"/>
</dbReference>
<dbReference type="Pfam" id="PF08757">
    <property type="entry name" value="CotH"/>
    <property type="match status" value="1"/>
</dbReference>
<sequence>MAERPPPPYTPPAPANVFLYRDNDYESVDAVQYYHKTDKQRRTWRYIAIGVGVVIVATIAVVVGVVVSRQRSSYQTSGIKSESPYANLTRLVTDTTIQNKQRIFVVGDVHGCITEFNRLVDAIQYNPETDQLILAGDLVAKGPDSIGVIRRAKQLGAMCVRGNHDDKVVRLKTFELQRGAKAMLPPNAVMPEGDVMDPLKFNNYHTEISKAMTEDDYNYLASCPMILYLPLLNNSVVVHGGLLPGRELHNQVPYDVMNMRDLDSHGQPSASNNIGESWTSSWNAATNQSMRVYYGHDASRGLKLADYTYGLDSGCVYGRQLSALEVKTKNLTQVQSSAVTYRALVNPPDPSHTVGVAVGEQVYAMEPDPEISMLYTGQAPGQVPYRYVIMDTSKTILDFERFERPGIEQANMTFNEVFGRPWNKLSLFSLPQIYPFEPSDPGLSKLYDDGTIATLHFEGSEADIREMHTNKMEKKLSVSGKLSYIRQSIHSCCRNHDTVEQIGHVEIKIGGHSSRNWAKVPYKLKIDPVTSPQGLFRRWELKLRPGATDPTMLREKLYEDMLQSIGVLAPRGAYVRPNHRYLRETIHGGDPHVRMGEMIQGDAGKGDYAANLGYRGDDESSYDDKVYEVKLDEEDDDDNSSMAMKHLIQFMRFIATYKPETIPDSEEAVNIWQPKIDIVRYIRQLALEWIGGNWDGIQYSGNNFALYRHPDTEQYITIPMDFDYTFGNGLEEDQRHLMTATSWQEFTYGRKTHSYLWEKIKATTYLRRMYENTLKEINERLSNPDILNKRVESLAYLIQHDVSWDRSLERMTVGLTRPWTGDDFLKSIDKGMDDEDELIGLREWIKNKYQAILAGLSQE</sequence>
<dbReference type="SUPFAM" id="SSF56300">
    <property type="entry name" value="Metallo-dependent phosphatases"/>
    <property type="match status" value="1"/>
</dbReference>
<dbReference type="GO" id="GO:0006798">
    <property type="term" value="P:polyphosphate catabolic process"/>
    <property type="evidence" value="ECO:0007669"/>
    <property type="project" value="TreeGrafter"/>
</dbReference>
<dbReference type="InterPro" id="IPR014867">
    <property type="entry name" value="Spore_coat_CotH_CotH2/3/7"/>
</dbReference>
<dbReference type="GO" id="GO:0016791">
    <property type="term" value="F:phosphatase activity"/>
    <property type="evidence" value="ECO:0007669"/>
    <property type="project" value="TreeGrafter"/>
</dbReference>
<dbReference type="InterPro" id="IPR050126">
    <property type="entry name" value="Ap4A_hydrolase"/>
</dbReference>
<reference evidence="3" key="1">
    <citation type="submission" date="2020-01" db="EMBL/GenBank/DDBJ databases">
        <title>Genome Sequencing of Three Apophysomyces-Like Fungal Strains Confirms a Novel Fungal Genus in the Mucoromycota with divergent Burkholderia-like Endosymbiotic Bacteria.</title>
        <authorList>
            <person name="Stajich J.E."/>
            <person name="Macias A.M."/>
            <person name="Carter-House D."/>
            <person name="Lovett B."/>
            <person name="Kasson L.R."/>
            <person name="Berry K."/>
            <person name="Grigoriev I."/>
            <person name="Chang Y."/>
            <person name="Spatafora J."/>
            <person name="Kasson M.T."/>
        </authorList>
    </citation>
    <scope>NUCLEOTIDE SEQUENCE</scope>
    <source>
        <strain evidence="3">NRRL A-21654</strain>
    </source>
</reference>
<dbReference type="AlphaFoldDB" id="A0A8H7C097"/>
<name>A0A8H7C097_9FUNG</name>
<dbReference type="InterPro" id="IPR004843">
    <property type="entry name" value="Calcineurin-like_PHP"/>
</dbReference>
<dbReference type="OrthoDB" id="10267127at2759"/>
<dbReference type="PANTHER" id="PTHR42850">
    <property type="entry name" value="METALLOPHOSPHOESTERASE"/>
    <property type="match status" value="1"/>
</dbReference>
<evidence type="ECO:0000256" key="1">
    <source>
        <dbReference type="SAM" id="Phobius"/>
    </source>
</evidence>
<dbReference type="CDD" id="cd00144">
    <property type="entry name" value="MPP_PPP_family"/>
    <property type="match status" value="1"/>
</dbReference>
<dbReference type="Pfam" id="PF00149">
    <property type="entry name" value="Metallophos"/>
    <property type="match status" value="1"/>
</dbReference>
<feature type="domain" description="Calcineurin-like phosphoesterase" evidence="2">
    <location>
        <begin position="102"/>
        <end position="281"/>
    </location>
</feature>
<dbReference type="GO" id="GO:0005737">
    <property type="term" value="C:cytoplasm"/>
    <property type="evidence" value="ECO:0007669"/>
    <property type="project" value="TreeGrafter"/>
</dbReference>
<accession>A0A8H7C097</accession>
<proteinExistence type="predicted"/>
<gene>
    <name evidence="3" type="ORF">EC973_001375</name>
</gene>
<dbReference type="EMBL" id="JABAYA010000013">
    <property type="protein sequence ID" value="KAF7730857.1"/>
    <property type="molecule type" value="Genomic_DNA"/>
</dbReference>
<dbReference type="GO" id="GO:0000298">
    <property type="term" value="F:endopolyphosphatase activity"/>
    <property type="evidence" value="ECO:0007669"/>
    <property type="project" value="TreeGrafter"/>
</dbReference>
<dbReference type="Gene3D" id="3.60.21.10">
    <property type="match status" value="1"/>
</dbReference>
<dbReference type="InterPro" id="IPR029052">
    <property type="entry name" value="Metallo-depent_PP-like"/>
</dbReference>